<reference evidence="1" key="1">
    <citation type="submission" date="2018-05" db="EMBL/GenBank/DDBJ databases">
        <title>Draft genome of Mucuna pruriens seed.</title>
        <authorList>
            <person name="Nnadi N.E."/>
            <person name="Vos R."/>
            <person name="Hasami M.H."/>
            <person name="Devisetty U.K."/>
            <person name="Aguiy J.C."/>
        </authorList>
    </citation>
    <scope>NUCLEOTIDE SEQUENCE [LARGE SCALE GENOMIC DNA]</scope>
    <source>
        <strain evidence="1">JCA_2017</strain>
    </source>
</reference>
<dbReference type="EMBL" id="QJKJ01011194">
    <property type="protein sequence ID" value="RDX71804.1"/>
    <property type="molecule type" value="Genomic_DNA"/>
</dbReference>
<feature type="non-terminal residue" evidence="1">
    <location>
        <position position="1"/>
    </location>
</feature>
<name>A0A371F0R0_MUCPR</name>
<comment type="caution">
    <text evidence="1">The sequence shown here is derived from an EMBL/GenBank/DDBJ whole genome shotgun (WGS) entry which is preliminary data.</text>
</comment>
<dbReference type="OrthoDB" id="1435404at2759"/>
<proteinExistence type="predicted"/>
<keyword evidence="2" id="KW-1185">Reference proteome</keyword>
<sequence>MRYSLKKLTSLYISEIVRLHGVPSSIVLHQALETKFSLSSAYHLQIDGQTNLPITIVTIPISGCHLMKPFTIEGIGLHCNGLSQAKA</sequence>
<evidence type="ECO:0000313" key="2">
    <source>
        <dbReference type="Proteomes" id="UP000257109"/>
    </source>
</evidence>
<dbReference type="Proteomes" id="UP000257109">
    <property type="component" value="Unassembled WGS sequence"/>
</dbReference>
<accession>A0A371F0R0</accession>
<organism evidence="1 2">
    <name type="scientific">Mucuna pruriens</name>
    <name type="common">Velvet bean</name>
    <name type="synonym">Dolichos pruriens</name>
    <dbReference type="NCBI Taxonomy" id="157652"/>
    <lineage>
        <taxon>Eukaryota</taxon>
        <taxon>Viridiplantae</taxon>
        <taxon>Streptophyta</taxon>
        <taxon>Embryophyta</taxon>
        <taxon>Tracheophyta</taxon>
        <taxon>Spermatophyta</taxon>
        <taxon>Magnoliopsida</taxon>
        <taxon>eudicotyledons</taxon>
        <taxon>Gunneridae</taxon>
        <taxon>Pentapetalae</taxon>
        <taxon>rosids</taxon>
        <taxon>fabids</taxon>
        <taxon>Fabales</taxon>
        <taxon>Fabaceae</taxon>
        <taxon>Papilionoideae</taxon>
        <taxon>50 kb inversion clade</taxon>
        <taxon>NPAAA clade</taxon>
        <taxon>indigoferoid/millettioid clade</taxon>
        <taxon>Phaseoleae</taxon>
        <taxon>Mucuna</taxon>
    </lineage>
</organism>
<dbReference type="AlphaFoldDB" id="A0A371F0R0"/>
<gene>
    <name evidence="1" type="ORF">CR513_48795</name>
</gene>
<evidence type="ECO:0000313" key="1">
    <source>
        <dbReference type="EMBL" id="RDX71804.1"/>
    </source>
</evidence>
<protein>
    <submittedName>
        <fullName evidence="1">Uncharacterized protein</fullName>
    </submittedName>
</protein>